<accession>A0A0S2TH91</accession>
<comment type="similarity">
    <text evidence="2">Belongs to the metallo-beta-lactamase superfamily. Glyoxalase II family.</text>
</comment>
<protein>
    <submittedName>
        <fullName evidence="10">MBL fold metallo-hydrolase</fullName>
    </submittedName>
</protein>
<dbReference type="KEGG" id="tee:Tel_15535"/>
<keyword evidence="11" id="KW-1185">Reference proteome</keyword>
<evidence type="ECO:0000256" key="3">
    <source>
        <dbReference type="ARBA" id="ARBA00022723"/>
    </source>
</evidence>
<dbReference type="InterPro" id="IPR001763">
    <property type="entry name" value="Rhodanese-like_dom"/>
</dbReference>
<dbReference type="FunFam" id="3.60.15.10:FF:000013">
    <property type="entry name" value="Persulfide dioxygenase ETHE1, mitochondrial"/>
    <property type="match status" value="1"/>
</dbReference>
<dbReference type="GO" id="GO:0016787">
    <property type="term" value="F:hydrolase activity"/>
    <property type="evidence" value="ECO:0007669"/>
    <property type="project" value="UniProtKB-KW"/>
</dbReference>
<dbReference type="PROSITE" id="PS50206">
    <property type="entry name" value="RHODANESE_3"/>
    <property type="match status" value="1"/>
</dbReference>
<evidence type="ECO:0000256" key="7">
    <source>
        <dbReference type="ARBA" id="ARBA00023002"/>
    </source>
</evidence>
<keyword evidence="3" id="KW-0479">Metal-binding</keyword>
<dbReference type="GO" id="GO:0046872">
    <property type="term" value="F:metal ion binding"/>
    <property type="evidence" value="ECO:0007669"/>
    <property type="project" value="UniProtKB-KW"/>
</dbReference>
<dbReference type="InterPro" id="IPR036866">
    <property type="entry name" value="RibonucZ/Hydroxyglut_hydro"/>
</dbReference>
<sequence length="349" mass="38958">MSIELATPRLLLRQLMDRDTWTYTYLLVDPDTQQGVLIDPVREQLERDLALVRELGVELLYVLETHVHADHVTAAGMIRQQTGARIVYSEAAQVKAIDRAVNHGDSIAFGNFTVRVLATPGHTNGCVSYYVDGMVFSGDALLIHGCGRTDFQQGDAATLYRSVTQKLFTLPDATLVYPAHDYKGRTVSSIGEEKRWNPRLGNQRSEAEFVELMSNLNLDLPKKINEAVPANLETGISFDPKRYLHEAFSMADLHTAWQSLPEDELIVDTRSPQEYDSGHVPGAVNIPFGEEDRHVDALKEYKKIYLYCRSGRRAQTVLADLSILGLDNLACVGHSGMPEWQRAGYPVAT</sequence>
<dbReference type="GO" id="GO:0050313">
    <property type="term" value="F:sulfur dioxygenase activity"/>
    <property type="evidence" value="ECO:0007669"/>
    <property type="project" value="InterPro"/>
</dbReference>
<keyword evidence="6" id="KW-0007">Acetylation</keyword>
<dbReference type="InterPro" id="IPR044528">
    <property type="entry name" value="POD-like_MBL-fold"/>
</dbReference>
<feature type="domain" description="Rhodanese" evidence="9">
    <location>
        <begin position="260"/>
        <end position="349"/>
    </location>
</feature>
<keyword evidence="7" id="KW-0560">Oxidoreductase</keyword>
<dbReference type="SUPFAM" id="SSF56281">
    <property type="entry name" value="Metallo-hydrolase/oxidoreductase"/>
    <property type="match status" value="1"/>
</dbReference>
<dbReference type="CDD" id="cd00158">
    <property type="entry name" value="RHOD"/>
    <property type="match status" value="1"/>
</dbReference>
<keyword evidence="8" id="KW-0408">Iron</keyword>
<proteinExistence type="inferred from homology"/>
<comment type="cofactor">
    <cofactor evidence="1">
        <name>Fe(2+)</name>
        <dbReference type="ChEBI" id="CHEBI:29033"/>
    </cofactor>
</comment>
<gene>
    <name evidence="10" type="ORF">Tel_15535</name>
</gene>
<dbReference type="GO" id="GO:0004792">
    <property type="term" value="F:thiosulfate-cyanide sulfurtransferase activity"/>
    <property type="evidence" value="ECO:0007669"/>
    <property type="project" value="InterPro"/>
</dbReference>
<dbReference type="InterPro" id="IPR036873">
    <property type="entry name" value="Rhodanese-like_dom_sf"/>
</dbReference>
<reference evidence="10" key="1">
    <citation type="submission" date="2015-10" db="EMBL/GenBank/DDBJ databases">
        <title>Description of Candidatus Tenderia electrophaga gen. nov, sp. nov., an Uncultivated Electroautotroph from a Biocathode Enrichment.</title>
        <authorList>
            <person name="Eddie B.J."/>
            <person name="Malanoski A.P."/>
            <person name="Wang Z."/>
            <person name="Hall R.J."/>
            <person name="Oh S.D."/>
            <person name="Heiner C."/>
            <person name="Lin B."/>
            <person name="Strycharz-Glaven S.M."/>
        </authorList>
    </citation>
    <scope>NUCLEOTIDE SEQUENCE [LARGE SCALE GENOMIC DNA]</scope>
    <source>
        <strain evidence="10">NRL1</strain>
    </source>
</reference>
<keyword evidence="5" id="KW-0223">Dioxygenase</keyword>
<evidence type="ECO:0000259" key="9">
    <source>
        <dbReference type="PROSITE" id="PS50206"/>
    </source>
</evidence>
<evidence type="ECO:0000313" key="11">
    <source>
        <dbReference type="Proteomes" id="UP000055136"/>
    </source>
</evidence>
<dbReference type="PROSITE" id="PS00380">
    <property type="entry name" value="RHODANESE_1"/>
    <property type="match status" value="1"/>
</dbReference>
<dbReference type="STRING" id="1748243.Tel_15535"/>
<dbReference type="InterPro" id="IPR051682">
    <property type="entry name" value="Mito_Persulfide_Diox"/>
</dbReference>
<evidence type="ECO:0000256" key="4">
    <source>
        <dbReference type="ARBA" id="ARBA00022946"/>
    </source>
</evidence>
<evidence type="ECO:0000256" key="6">
    <source>
        <dbReference type="ARBA" id="ARBA00022990"/>
    </source>
</evidence>
<dbReference type="SMART" id="SM00849">
    <property type="entry name" value="Lactamase_B"/>
    <property type="match status" value="1"/>
</dbReference>
<dbReference type="Gene3D" id="3.60.15.10">
    <property type="entry name" value="Ribonuclease Z/Hydroxyacylglutathione hydrolase-like"/>
    <property type="match status" value="1"/>
</dbReference>
<dbReference type="AlphaFoldDB" id="A0A0S2TH91"/>
<dbReference type="CDD" id="cd07724">
    <property type="entry name" value="POD-like_MBL-fold"/>
    <property type="match status" value="1"/>
</dbReference>
<dbReference type="PANTHER" id="PTHR43084:SF1">
    <property type="entry name" value="PERSULFIDE DIOXYGENASE ETHE1, MITOCHONDRIAL"/>
    <property type="match status" value="1"/>
</dbReference>
<evidence type="ECO:0000256" key="8">
    <source>
        <dbReference type="ARBA" id="ARBA00023004"/>
    </source>
</evidence>
<organism evidence="10 11">
    <name type="scientific">Candidatus Tenderia electrophaga</name>
    <dbReference type="NCBI Taxonomy" id="1748243"/>
    <lineage>
        <taxon>Bacteria</taxon>
        <taxon>Pseudomonadati</taxon>
        <taxon>Pseudomonadota</taxon>
        <taxon>Gammaproteobacteria</taxon>
        <taxon>Candidatus Tenderiales</taxon>
        <taxon>Candidatus Tenderiaceae</taxon>
        <taxon>Candidatus Tenderia</taxon>
    </lineage>
</organism>
<dbReference type="EMBL" id="CP013099">
    <property type="protein sequence ID" value="ALP54445.1"/>
    <property type="molecule type" value="Genomic_DNA"/>
</dbReference>
<dbReference type="GO" id="GO:0070813">
    <property type="term" value="P:hydrogen sulfide metabolic process"/>
    <property type="evidence" value="ECO:0007669"/>
    <property type="project" value="TreeGrafter"/>
</dbReference>
<evidence type="ECO:0000313" key="10">
    <source>
        <dbReference type="EMBL" id="ALP54445.1"/>
    </source>
</evidence>
<dbReference type="InterPro" id="IPR001279">
    <property type="entry name" value="Metallo-B-lactamas"/>
</dbReference>
<name>A0A0S2TH91_9GAMM</name>
<dbReference type="InterPro" id="IPR001307">
    <property type="entry name" value="Thiosulphate_STrfase_CS"/>
</dbReference>
<evidence type="ECO:0000256" key="1">
    <source>
        <dbReference type="ARBA" id="ARBA00001954"/>
    </source>
</evidence>
<dbReference type="Pfam" id="PF00753">
    <property type="entry name" value="Lactamase_B"/>
    <property type="match status" value="1"/>
</dbReference>
<evidence type="ECO:0000256" key="5">
    <source>
        <dbReference type="ARBA" id="ARBA00022964"/>
    </source>
</evidence>
<dbReference type="Proteomes" id="UP000055136">
    <property type="component" value="Chromosome"/>
</dbReference>
<dbReference type="Pfam" id="PF00581">
    <property type="entry name" value="Rhodanese"/>
    <property type="match status" value="1"/>
</dbReference>
<dbReference type="SUPFAM" id="SSF52821">
    <property type="entry name" value="Rhodanese/Cell cycle control phosphatase"/>
    <property type="match status" value="1"/>
</dbReference>
<dbReference type="SMART" id="SM00450">
    <property type="entry name" value="RHOD"/>
    <property type="match status" value="1"/>
</dbReference>
<dbReference type="PANTHER" id="PTHR43084">
    <property type="entry name" value="PERSULFIDE DIOXYGENASE ETHE1"/>
    <property type="match status" value="1"/>
</dbReference>
<dbReference type="GO" id="GO:0006749">
    <property type="term" value="P:glutathione metabolic process"/>
    <property type="evidence" value="ECO:0007669"/>
    <property type="project" value="InterPro"/>
</dbReference>
<evidence type="ECO:0000256" key="2">
    <source>
        <dbReference type="ARBA" id="ARBA00006759"/>
    </source>
</evidence>
<keyword evidence="4" id="KW-0809">Transit peptide</keyword>
<dbReference type="Gene3D" id="3.40.250.10">
    <property type="entry name" value="Rhodanese-like domain"/>
    <property type="match status" value="1"/>
</dbReference>